<accession>A0A5N6U425</accession>
<dbReference type="AlphaFoldDB" id="A0A5N6U425"/>
<gene>
    <name evidence="2" type="ORF">BDV25DRAFT_136989</name>
</gene>
<keyword evidence="3" id="KW-1185">Reference proteome</keyword>
<evidence type="ECO:0000313" key="2">
    <source>
        <dbReference type="EMBL" id="KAE8153387.1"/>
    </source>
</evidence>
<name>A0A5N6U425_ASPAV</name>
<feature type="signal peptide" evidence="1">
    <location>
        <begin position="1"/>
        <end position="19"/>
    </location>
</feature>
<evidence type="ECO:0000256" key="1">
    <source>
        <dbReference type="SAM" id="SignalP"/>
    </source>
</evidence>
<feature type="chain" id="PRO_5024989396" description="IDI-2" evidence="1">
    <location>
        <begin position="20"/>
        <end position="113"/>
    </location>
</feature>
<dbReference type="EMBL" id="ML742040">
    <property type="protein sequence ID" value="KAE8153387.1"/>
    <property type="molecule type" value="Genomic_DNA"/>
</dbReference>
<dbReference type="OrthoDB" id="3660930at2759"/>
<evidence type="ECO:0000313" key="3">
    <source>
        <dbReference type="Proteomes" id="UP000325780"/>
    </source>
</evidence>
<dbReference type="Proteomes" id="UP000325780">
    <property type="component" value="Unassembled WGS sequence"/>
</dbReference>
<keyword evidence="1" id="KW-0732">Signal</keyword>
<reference evidence="2 3" key="1">
    <citation type="submission" date="2019-04" db="EMBL/GenBank/DDBJ databases">
        <title>Friends and foes A comparative genomics study of 23 Aspergillus species from section Flavi.</title>
        <authorList>
            <consortium name="DOE Joint Genome Institute"/>
            <person name="Kjaerbolling I."/>
            <person name="Vesth T."/>
            <person name="Frisvad J.C."/>
            <person name="Nybo J.L."/>
            <person name="Theobald S."/>
            <person name="Kildgaard S."/>
            <person name="Isbrandt T."/>
            <person name="Kuo A."/>
            <person name="Sato A."/>
            <person name="Lyhne E.K."/>
            <person name="Kogle M.E."/>
            <person name="Wiebenga A."/>
            <person name="Kun R.S."/>
            <person name="Lubbers R.J."/>
            <person name="Makela M.R."/>
            <person name="Barry K."/>
            <person name="Chovatia M."/>
            <person name="Clum A."/>
            <person name="Daum C."/>
            <person name="Haridas S."/>
            <person name="He G."/>
            <person name="LaButti K."/>
            <person name="Lipzen A."/>
            <person name="Mondo S."/>
            <person name="Riley R."/>
            <person name="Salamov A."/>
            <person name="Simmons B.A."/>
            <person name="Magnuson J.K."/>
            <person name="Henrissat B."/>
            <person name="Mortensen U.H."/>
            <person name="Larsen T.O."/>
            <person name="Devries R.P."/>
            <person name="Grigoriev I.V."/>
            <person name="Machida M."/>
            <person name="Baker S.E."/>
            <person name="Andersen M.R."/>
        </authorList>
    </citation>
    <scope>NUCLEOTIDE SEQUENCE [LARGE SCALE GENOMIC DNA]</scope>
    <source>
        <strain evidence="2 3">IBT 18842</strain>
    </source>
</reference>
<proteinExistence type="predicted"/>
<sequence>MKLKFGILLMAAMPGAVFSRIVPKSEEVANDTAMAKEVSNVFAAQKCWTRSPYGCSKNRWCWKQCGGSGQWCWLAHNSGKGAWTSCTTDADCAPGTGDSDCGSTGCKACGCSC</sequence>
<organism evidence="2 3">
    <name type="scientific">Aspergillus avenaceus</name>
    <dbReference type="NCBI Taxonomy" id="36643"/>
    <lineage>
        <taxon>Eukaryota</taxon>
        <taxon>Fungi</taxon>
        <taxon>Dikarya</taxon>
        <taxon>Ascomycota</taxon>
        <taxon>Pezizomycotina</taxon>
        <taxon>Eurotiomycetes</taxon>
        <taxon>Eurotiomycetidae</taxon>
        <taxon>Eurotiales</taxon>
        <taxon>Aspergillaceae</taxon>
        <taxon>Aspergillus</taxon>
        <taxon>Aspergillus subgen. Circumdati</taxon>
    </lineage>
</organism>
<protein>
    <recommendedName>
        <fullName evidence="4">IDI-2</fullName>
    </recommendedName>
</protein>
<evidence type="ECO:0008006" key="4">
    <source>
        <dbReference type="Google" id="ProtNLM"/>
    </source>
</evidence>